<dbReference type="PROSITE" id="PS50005">
    <property type="entry name" value="TPR"/>
    <property type="match status" value="3"/>
</dbReference>
<dbReference type="SMART" id="SM00028">
    <property type="entry name" value="TPR"/>
    <property type="match status" value="4"/>
</dbReference>
<evidence type="ECO:0000256" key="4">
    <source>
        <dbReference type="SAM" id="MobiDB-lite"/>
    </source>
</evidence>
<dbReference type="PANTHER" id="PTHR12558">
    <property type="entry name" value="CELL DIVISION CYCLE 16,23,27"/>
    <property type="match status" value="1"/>
</dbReference>
<feature type="repeat" description="TPR" evidence="3">
    <location>
        <begin position="109"/>
        <end position="142"/>
    </location>
</feature>
<organism evidence="6 7">
    <name type="scientific">Posidoniimonas polymericola</name>
    <dbReference type="NCBI Taxonomy" id="2528002"/>
    <lineage>
        <taxon>Bacteria</taxon>
        <taxon>Pseudomonadati</taxon>
        <taxon>Planctomycetota</taxon>
        <taxon>Planctomycetia</taxon>
        <taxon>Pirellulales</taxon>
        <taxon>Lacipirellulaceae</taxon>
        <taxon>Posidoniimonas</taxon>
    </lineage>
</organism>
<protein>
    <submittedName>
        <fullName evidence="6">Tetratricopeptide repeat protein</fullName>
    </submittedName>
</protein>
<proteinExistence type="predicted"/>
<evidence type="ECO:0000313" key="6">
    <source>
        <dbReference type="EMBL" id="TWT76845.1"/>
    </source>
</evidence>
<name>A0A5C5YPL9_9BACT</name>
<evidence type="ECO:0000256" key="2">
    <source>
        <dbReference type="ARBA" id="ARBA00022803"/>
    </source>
</evidence>
<dbReference type="Pfam" id="PF07719">
    <property type="entry name" value="TPR_2"/>
    <property type="match status" value="1"/>
</dbReference>
<feature type="region of interest" description="Disordered" evidence="4">
    <location>
        <begin position="296"/>
        <end position="315"/>
    </location>
</feature>
<dbReference type="RefSeq" id="WP_146586918.1">
    <property type="nucleotide sequence ID" value="NZ_SJPO01000005.1"/>
</dbReference>
<dbReference type="Pfam" id="PF13432">
    <property type="entry name" value="TPR_16"/>
    <property type="match status" value="2"/>
</dbReference>
<dbReference type="OrthoDB" id="288828at2"/>
<feature type="chain" id="PRO_5022775825" evidence="5">
    <location>
        <begin position="22"/>
        <end position="333"/>
    </location>
</feature>
<dbReference type="PROSITE" id="PS51257">
    <property type="entry name" value="PROKAR_LIPOPROTEIN"/>
    <property type="match status" value="1"/>
</dbReference>
<evidence type="ECO:0000313" key="7">
    <source>
        <dbReference type="Proteomes" id="UP000318478"/>
    </source>
</evidence>
<evidence type="ECO:0000256" key="5">
    <source>
        <dbReference type="SAM" id="SignalP"/>
    </source>
</evidence>
<dbReference type="InterPro" id="IPR019734">
    <property type="entry name" value="TPR_rpt"/>
</dbReference>
<feature type="repeat" description="TPR" evidence="3">
    <location>
        <begin position="241"/>
        <end position="274"/>
    </location>
</feature>
<feature type="signal peptide" evidence="5">
    <location>
        <begin position="1"/>
        <end position="21"/>
    </location>
</feature>
<keyword evidence="7" id="KW-1185">Reference proteome</keyword>
<dbReference type="AlphaFoldDB" id="A0A5C5YPL9"/>
<keyword evidence="5" id="KW-0732">Signal</keyword>
<dbReference type="PANTHER" id="PTHR12558:SF13">
    <property type="entry name" value="CELL DIVISION CYCLE PROTEIN 27 HOMOLOG"/>
    <property type="match status" value="1"/>
</dbReference>
<dbReference type="EMBL" id="SJPO01000005">
    <property type="protein sequence ID" value="TWT76845.1"/>
    <property type="molecule type" value="Genomic_DNA"/>
</dbReference>
<dbReference type="InterPro" id="IPR011990">
    <property type="entry name" value="TPR-like_helical_dom_sf"/>
</dbReference>
<keyword evidence="1" id="KW-0677">Repeat</keyword>
<dbReference type="InterPro" id="IPR013105">
    <property type="entry name" value="TPR_2"/>
</dbReference>
<accession>A0A5C5YPL9</accession>
<evidence type="ECO:0000256" key="1">
    <source>
        <dbReference type="ARBA" id="ARBA00022737"/>
    </source>
</evidence>
<dbReference type="SUPFAM" id="SSF48452">
    <property type="entry name" value="TPR-like"/>
    <property type="match status" value="1"/>
</dbReference>
<sequence precursor="true">MPVKNFATAIIVAMAGQSCLAAPGMIHSAAAPAQPSGQGFWSKLWRGDDQPAPQPSAVAPSTAAAENARAWWSPRVGSTAAGASGLDRVQGAAKPGVVSLQNPTGDLSPKAWVVKAQLAEMQQDYAGARQCFSQALQKAPNDAATLREIGHFEDRREQLGLAEQMYRRALATSPRNPALLNDLALCCARQGRLTESAQLLGSAVSLRPEKTLYRNNIAKVLIELGEPAAAESHLAAVHPAGAAKYNLGQLLAAKGEVEAAAVCFRDAVRIDPTLTAAATSLQSLGPAVGMQVASAPQSTVDPEPVRRSQSVAVQEVQTGPEADAFKLLPPIRE</sequence>
<feature type="repeat" description="TPR" evidence="3">
    <location>
        <begin position="143"/>
        <end position="176"/>
    </location>
</feature>
<dbReference type="Proteomes" id="UP000318478">
    <property type="component" value="Unassembled WGS sequence"/>
</dbReference>
<feature type="region of interest" description="Disordered" evidence="4">
    <location>
        <begin position="37"/>
        <end position="62"/>
    </location>
</feature>
<reference evidence="6 7" key="1">
    <citation type="submission" date="2019-02" db="EMBL/GenBank/DDBJ databases">
        <title>Deep-cultivation of Planctomycetes and their phenomic and genomic characterization uncovers novel biology.</title>
        <authorList>
            <person name="Wiegand S."/>
            <person name="Jogler M."/>
            <person name="Boedeker C."/>
            <person name="Pinto D."/>
            <person name="Vollmers J."/>
            <person name="Rivas-Marin E."/>
            <person name="Kohn T."/>
            <person name="Peeters S.H."/>
            <person name="Heuer A."/>
            <person name="Rast P."/>
            <person name="Oberbeckmann S."/>
            <person name="Bunk B."/>
            <person name="Jeske O."/>
            <person name="Meyerdierks A."/>
            <person name="Storesund J.E."/>
            <person name="Kallscheuer N."/>
            <person name="Luecker S."/>
            <person name="Lage O.M."/>
            <person name="Pohl T."/>
            <person name="Merkel B.J."/>
            <person name="Hornburger P."/>
            <person name="Mueller R.-W."/>
            <person name="Bruemmer F."/>
            <person name="Labrenz M."/>
            <person name="Spormann A.M."/>
            <person name="Op Den Camp H."/>
            <person name="Overmann J."/>
            <person name="Amann R."/>
            <person name="Jetten M.S.M."/>
            <person name="Mascher T."/>
            <person name="Medema M.H."/>
            <person name="Devos D.P."/>
            <person name="Kaster A.-K."/>
            <person name="Ovreas L."/>
            <person name="Rohde M."/>
            <person name="Galperin M.Y."/>
            <person name="Jogler C."/>
        </authorList>
    </citation>
    <scope>NUCLEOTIDE SEQUENCE [LARGE SCALE GENOMIC DNA]</scope>
    <source>
        <strain evidence="6 7">Pla123a</strain>
    </source>
</reference>
<evidence type="ECO:0000256" key="3">
    <source>
        <dbReference type="PROSITE-ProRule" id="PRU00339"/>
    </source>
</evidence>
<dbReference type="Gene3D" id="1.25.40.10">
    <property type="entry name" value="Tetratricopeptide repeat domain"/>
    <property type="match status" value="1"/>
</dbReference>
<comment type="caution">
    <text evidence="6">The sequence shown here is derived from an EMBL/GenBank/DDBJ whole genome shotgun (WGS) entry which is preliminary data.</text>
</comment>
<gene>
    <name evidence="6" type="ORF">Pla123a_22680</name>
</gene>
<keyword evidence="2 3" id="KW-0802">TPR repeat</keyword>